<feature type="region of interest" description="Disordered" evidence="1">
    <location>
        <begin position="594"/>
        <end position="615"/>
    </location>
</feature>
<feature type="chain" id="PRO_5004208990" description="DUF7371 domain-containing protein" evidence="2">
    <location>
        <begin position="20"/>
        <end position="1422"/>
    </location>
</feature>
<dbReference type="RefSeq" id="XP_001219304.1">
    <property type="nucleotide sequence ID" value="XM_001219303.1"/>
</dbReference>
<feature type="compositionally biased region" description="Low complexity" evidence="1">
    <location>
        <begin position="594"/>
        <end position="610"/>
    </location>
</feature>
<evidence type="ECO:0000256" key="1">
    <source>
        <dbReference type="SAM" id="MobiDB-lite"/>
    </source>
</evidence>
<feature type="compositionally biased region" description="Low complexity" evidence="1">
    <location>
        <begin position="554"/>
        <end position="566"/>
    </location>
</feature>
<dbReference type="eggNOG" id="ENOG502SRUH">
    <property type="taxonomic scope" value="Eukaryota"/>
</dbReference>
<feature type="compositionally biased region" description="Polar residues" evidence="1">
    <location>
        <begin position="471"/>
        <end position="490"/>
    </location>
</feature>
<gene>
    <name evidence="4" type="ORF">CHGG_00083</name>
</gene>
<feature type="region of interest" description="Disordered" evidence="1">
    <location>
        <begin position="945"/>
        <end position="965"/>
    </location>
</feature>
<feature type="compositionally biased region" description="Polar residues" evidence="1">
    <location>
        <begin position="669"/>
        <end position="687"/>
    </location>
</feature>
<feature type="region of interest" description="Disordered" evidence="1">
    <location>
        <begin position="882"/>
        <end position="910"/>
    </location>
</feature>
<dbReference type="Pfam" id="PF24086">
    <property type="entry name" value="DUF7371"/>
    <property type="match status" value="1"/>
</dbReference>
<sequence>MRIRATLATLLGVSWLASAAVVPRLDISSESICSSTEVHQETTAPAETGCSSAARENGTTTTPTNTALASGQVTPSVTRLPPIPKAVTVTIASNDPSSAFVTASVPADSISANPSSLSWVGGTSATATPSLEFDSTVTVTVPKPVRSEATSLLTVTYPDGPGHTATLLVTVTIPDFSLGTSTVIVPAATPTSASQDVTVTIYVSSTLSNEGLSAWSFPSNELPSNTLDSEPTTTVTVYYTPTGRATDPASQAPYELTYTISPGSFLPTPFTGTITITPSSPVLSSATAAQAELDSGQQSTTISPPVPLAVVSTAGELDVSSSSVTLASTAVTMTYTAFISGSTTVTTVTEYPSLLSGTPVVTVLTPHPISNTLGSIPMIPLTITLTSEISTTTTPPQTTTSPVVETGGLDAEPVTATVTYSEPSNPSVIGAVPYGSSVNNYPDTTASSLVTSTAAGSLSILTITVPEASSDDSLSAIRTSGDSSAVTTVTEPARESRATPSSPVPIANTPSGTSSASVILVTYTVPGLSGSGPSSYVVTYTVQPSETASLGHESSSVTSSSSSGTTQLPSIHLTESSLIISRSSTQPAITITSTVSPSVSGSSSIDSSPTEVSSADPVFSISHASGYGAAMSSESISSVLVTVTEHLTISTSKSASSSLLPTTPPSSSEGATTGSDAGLPTNSGQYQYHTTGAVLPTSASDKFTLAPTTSGTLPFSMSVAVSTIVVTLTQTVPLGYGSSTALEATTEVTIVPSSELQTLSTSTELLTPINPTSTASVVITLPSTTGVPSSSIVPIQSGTAPTHGTRNITTAVSQSSGEVTTSIIPTNSISLFESGTTLGLASPPQTEFHHHGHAMTDNSISTLASTLGGYIFSESDSGYGISPSGYGEPMQTASSSSSQPTSGSSTPLPYGVTSITDSESYGINPTTPPGPTVIPSSVPNVTGTGYPASTTRAPVPVTTYPSSARNSTSTVVLSSSGPITTTPLFSPTLTSLSYSFTNPSPTSANLTTSTVPPTPVIVTYTVSSTPTSATFNGTVPTTAPGKSSTQVDATSFTSLPGASSSMASSNATLTASATFTSTANATVITSIPIIGTSVSVGVNTTTALLPTVSFSSATGPATNPLLGTTVLSGVVTTATLIPSVPPFPNISIPAQTSDASPTTLDFTTPAPTSFGNTVTGVGPSTNPPTFISVTGAYNRTTTAFHNNTTVVTTPTISAPFGNQTTPVQTPFLNNTGTAFTRSLISTLTSRTVSRSTAQATLISTPTVSSVANFNPRSLALPNACGMSGDRGSVVLKSVRLGCDSVHASCVFRLTGLQWNGVEDVIQGHTVFTIPACSNSFDCTLDRPILDPAAAPFFTNLTALNITLAAPSGVPTWSMDDLQIGWTDNDCVAAACRARVANTVATPRSQGSFTETARRLLRWAVRG</sequence>
<reference evidence="5" key="1">
    <citation type="journal article" date="2015" name="Genome Announc.">
        <title>Draft genome sequence of the cellulolytic fungus Chaetomium globosum.</title>
        <authorList>
            <person name="Cuomo C.A."/>
            <person name="Untereiner W.A."/>
            <person name="Ma L.-J."/>
            <person name="Grabherr M."/>
            <person name="Birren B.W."/>
        </authorList>
    </citation>
    <scope>NUCLEOTIDE SEQUENCE [LARGE SCALE GENOMIC DNA]</scope>
    <source>
        <strain evidence="5">ATCC 6205 / CBS 148.51 / DSM 1962 / NBRC 6347 / NRRL 1970</strain>
    </source>
</reference>
<dbReference type="VEuPathDB" id="FungiDB:CHGG_00083"/>
<evidence type="ECO:0000259" key="3">
    <source>
        <dbReference type="Pfam" id="PF24086"/>
    </source>
</evidence>
<feature type="compositionally biased region" description="Low complexity" evidence="1">
    <location>
        <begin position="892"/>
        <end position="909"/>
    </location>
</feature>
<feature type="signal peptide" evidence="2">
    <location>
        <begin position="1"/>
        <end position="19"/>
    </location>
</feature>
<keyword evidence="2" id="KW-0732">Signal</keyword>
<feature type="region of interest" description="Disordered" evidence="1">
    <location>
        <begin position="471"/>
        <end position="513"/>
    </location>
</feature>
<feature type="compositionally biased region" description="Low complexity" evidence="1">
    <location>
        <begin position="653"/>
        <end position="668"/>
    </location>
</feature>
<dbReference type="GeneID" id="4387623"/>
<dbReference type="Proteomes" id="UP000001056">
    <property type="component" value="Unassembled WGS sequence"/>
</dbReference>
<dbReference type="InterPro" id="IPR055795">
    <property type="entry name" value="DUF7371"/>
</dbReference>
<feature type="region of interest" description="Disordered" evidence="1">
    <location>
        <begin position="1154"/>
        <end position="1177"/>
    </location>
</feature>
<proteinExistence type="predicted"/>
<feature type="domain" description="DUF7371" evidence="3">
    <location>
        <begin position="1292"/>
        <end position="1392"/>
    </location>
</feature>
<evidence type="ECO:0000313" key="4">
    <source>
        <dbReference type="EMBL" id="EAQ91848.1"/>
    </source>
</evidence>
<accession>Q2HI71</accession>
<dbReference type="OrthoDB" id="5385013at2759"/>
<feature type="compositionally biased region" description="Polar residues" evidence="1">
    <location>
        <begin position="38"/>
        <end position="51"/>
    </location>
</feature>
<evidence type="ECO:0000256" key="2">
    <source>
        <dbReference type="SAM" id="SignalP"/>
    </source>
</evidence>
<feature type="region of interest" description="Disordered" evidence="1">
    <location>
        <begin position="550"/>
        <end position="569"/>
    </location>
</feature>
<feature type="region of interest" description="Disordered" evidence="1">
    <location>
        <begin position="38"/>
        <end position="75"/>
    </location>
</feature>
<dbReference type="HOGENOM" id="CLU_262552_0_0_1"/>
<dbReference type="OMA" id="YANGFTY"/>
<feature type="region of interest" description="Disordered" evidence="1">
    <location>
        <begin position="653"/>
        <end position="687"/>
    </location>
</feature>
<name>Q2HI71_CHAGB</name>
<dbReference type="InParanoid" id="Q2HI71"/>
<keyword evidence="5" id="KW-1185">Reference proteome</keyword>
<protein>
    <recommendedName>
        <fullName evidence="3">DUF7371 domain-containing protein</fullName>
    </recommendedName>
</protein>
<dbReference type="EMBL" id="CH408029">
    <property type="protein sequence ID" value="EAQ91848.1"/>
    <property type="molecule type" value="Genomic_DNA"/>
</dbReference>
<organism evidence="4 5">
    <name type="scientific">Chaetomium globosum (strain ATCC 6205 / CBS 148.51 / DSM 1962 / NBRC 6347 / NRRL 1970)</name>
    <name type="common">Soil fungus</name>
    <dbReference type="NCBI Taxonomy" id="306901"/>
    <lineage>
        <taxon>Eukaryota</taxon>
        <taxon>Fungi</taxon>
        <taxon>Dikarya</taxon>
        <taxon>Ascomycota</taxon>
        <taxon>Pezizomycotina</taxon>
        <taxon>Sordariomycetes</taxon>
        <taxon>Sordariomycetidae</taxon>
        <taxon>Sordariales</taxon>
        <taxon>Chaetomiaceae</taxon>
        <taxon>Chaetomium</taxon>
    </lineage>
</organism>
<evidence type="ECO:0000313" key="5">
    <source>
        <dbReference type="Proteomes" id="UP000001056"/>
    </source>
</evidence>